<accession>A0A1E4T0A9</accession>
<feature type="region of interest" description="Disordered" evidence="8">
    <location>
        <begin position="538"/>
        <end position="633"/>
    </location>
</feature>
<evidence type="ECO:0000256" key="5">
    <source>
        <dbReference type="ARBA" id="ARBA00022884"/>
    </source>
</evidence>
<feature type="compositionally biased region" description="Low complexity" evidence="8">
    <location>
        <begin position="589"/>
        <end position="606"/>
    </location>
</feature>
<evidence type="ECO:0000259" key="9">
    <source>
        <dbReference type="PROSITE" id="PS51192"/>
    </source>
</evidence>
<evidence type="ECO:0000256" key="6">
    <source>
        <dbReference type="RuleBase" id="RU000492"/>
    </source>
</evidence>
<proteinExistence type="inferred from homology"/>
<keyword evidence="3 6" id="KW-0347">Helicase</keyword>
<name>A0A1E4T0A9_9ASCO</name>
<organism evidence="11 12">
    <name type="scientific">[Candida] arabinofermentans NRRL YB-2248</name>
    <dbReference type="NCBI Taxonomy" id="983967"/>
    <lineage>
        <taxon>Eukaryota</taxon>
        <taxon>Fungi</taxon>
        <taxon>Dikarya</taxon>
        <taxon>Ascomycota</taxon>
        <taxon>Saccharomycotina</taxon>
        <taxon>Pichiomycetes</taxon>
        <taxon>Pichiales</taxon>
        <taxon>Pichiaceae</taxon>
        <taxon>Ogataea</taxon>
        <taxon>Ogataea/Candida clade</taxon>
    </lineage>
</organism>
<keyword evidence="5 7" id="KW-0694">RNA-binding</keyword>
<evidence type="ECO:0000259" key="10">
    <source>
        <dbReference type="PROSITE" id="PS51194"/>
    </source>
</evidence>
<keyword evidence="2 6" id="KW-0378">Hydrolase</keyword>
<dbReference type="Proteomes" id="UP000094801">
    <property type="component" value="Unassembled WGS sequence"/>
</dbReference>
<dbReference type="PROSITE" id="PS51192">
    <property type="entry name" value="HELICASE_ATP_BIND_1"/>
    <property type="match status" value="1"/>
</dbReference>
<evidence type="ECO:0000256" key="3">
    <source>
        <dbReference type="ARBA" id="ARBA00022806"/>
    </source>
</evidence>
<comment type="similarity">
    <text evidence="6">Belongs to the DEAD box helicase family.</text>
</comment>
<keyword evidence="1 6" id="KW-0547">Nucleotide-binding</keyword>
<protein>
    <recommendedName>
        <fullName evidence="7">ATP-dependent RNA helicase</fullName>
        <ecNumber evidence="7">3.6.4.13</ecNumber>
    </recommendedName>
</protein>
<dbReference type="InterPro" id="IPR027417">
    <property type="entry name" value="P-loop_NTPase"/>
</dbReference>
<comment type="domain">
    <text evidence="7">The Q motif is unique to and characteristic of the DEAD box family of RNA helicases and controls ATP binding and hydrolysis.</text>
</comment>
<dbReference type="Pfam" id="PF00270">
    <property type="entry name" value="DEAD"/>
    <property type="match status" value="1"/>
</dbReference>
<evidence type="ECO:0000313" key="11">
    <source>
        <dbReference type="EMBL" id="ODV85206.1"/>
    </source>
</evidence>
<dbReference type="SUPFAM" id="SSF52540">
    <property type="entry name" value="P-loop containing nucleoside triphosphate hydrolases"/>
    <property type="match status" value="1"/>
</dbReference>
<dbReference type="GO" id="GO:0003723">
    <property type="term" value="F:RNA binding"/>
    <property type="evidence" value="ECO:0007669"/>
    <property type="project" value="UniProtKB-UniRule"/>
</dbReference>
<dbReference type="OrthoDB" id="193716at2759"/>
<dbReference type="PROSITE" id="PS51194">
    <property type="entry name" value="HELICASE_CTER"/>
    <property type="match status" value="1"/>
</dbReference>
<dbReference type="AlphaFoldDB" id="A0A1E4T0A9"/>
<keyword evidence="4 6" id="KW-0067">ATP-binding</keyword>
<dbReference type="PROSITE" id="PS00039">
    <property type="entry name" value="DEAD_ATP_HELICASE"/>
    <property type="match status" value="1"/>
</dbReference>
<evidence type="ECO:0000256" key="7">
    <source>
        <dbReference type="RuleBase" id="RU365068"/>
    </source>
</evidence>
<feature type="domain" description="Helicase ATP-binding" evidence="9">
    <location>
        <begin position="84"/>
        <end position="275"/>
    </location>
</feature>
<dbReference type="GO" id="GO:0003724">
    <property type="term" value="F:RNA helicase activity"/>
    <property type="evidence" value="ECO:0007669"/>
    <property type="project" value="UniProtKB-EC"/>
</dbReference>
<dbReference type="EMBL" id="KV453853">
    <property type="protein sequence ID" value="ODV85206.1"/>
    <property type="molecule type" value="Genomic_DNA"/>
</dbReference>
<dbReference type="Gene3D" id="3.40.50.300">
    <property type="entry name" value="P-loop containing nucleotide triphosphate hydrolases"/>
    <property type="match status" value="2"/>
</dbReference>
<comment type="catalytic activity">
    <reaction evidence="7">
        <text>ATP + H2O = ADP + phosphate + H(+)</text>
        <dbReference type="Rhea" id="RHEA:13065"/>
        <dbReference type="ChEBI" id="CHEBI:15377"/>
        <dbReference type="ChEBI" id="CHEBI:15378"/>
        <dbReference type="ChEBI" id="CHEBI:30616"/>
        <dbReference type="ChEBI" id="CHEBI:43474"/>
        <dbReference type="ChEBI" id="CHEBI:456216"/>
        <dbReference type="EC" id="3.6.4.13"/>
    </reaction>
</comment>
<dbReference type="InterPro" id="IPR011545">
    <property type="entry name" value="DEAD/DEAH_box_helicase_dom"/>
</dbReference>
<dbReference type="SMART" id="SM00487">
    <property type="entry name" value="DEXDc"/>
    <property type="match status" value="1"/>
</dbReference>
<evidence type="ECO:0000256" key="1">
    <source>
        <dbReference type="ARBA" id="ARBA00022741"/>
    </source>
</evidence>
<keyword evidence="12" id="KW-1185">Reference proteome</keyword>
<evidence type="ECO:0000313" key="12">
    <source>
        <dbReference type="Proteomes" id="UP000094801"/>
    </source>
</evidence>
<feature type="compositionally biased region" description="Basic and acidic residues" evidence="8">
    <location>
        <begin position="612"/>
        <end position="633"/>
    </location>
</feature>
<dbReference type="GO" id="GO:0005524">
    <property type="term" value="F:ATP binding"/>
    <property type="evidence" value="ECO:0007669"/>
    <property type="project" value="UniProtKB-UniRule"/>
</dbReference>
<dbReference type="InterPro" id="IPR014001">
    <property type="entry name" value="Helicase_ATP-bd"/>
</dbReference>
<dbReference type="STRING" id="983967.A0A1E4T0A9"/>
<feature type="domain" description="Helicase C-terminal" evidence="10">
    <location>
        <begin position="307"/>
        <end position="467"/>
    </location>
</feature>
<reference evidence="12" key="1">
    <citation type="submission" date="2016-04" db="EMBL/GenBank/DDBJ databases">
        <title>Comparative genomics of biotechnologically important yeasts.</title>
        <authorList>
            <consortium name="DOE Joint Genome Institute"/>
            <person name="Riley R."/>
            <person name="Haridas S."/>
            <person name="Wolfe K.H."/>
            <person name="Lopes M.R."/>
            <person name="Hittinger C.T."/>
            <person name="Goker M."/>
            <person name="Salamov A."/>
            <person name="Wisecaver J."/>
            <person name="Long T.M."/>
            <person name="Aerts A.L."/>
            <person name="Barry K."/>
            <person name="Choi C."/>
            <person name="Clum A."/>
            <person name="Coughlan A.Y."/>
            <person name="Deshpande S."/>
            <person name="Douglass A.P."/>
            <person name="Hanson S.J."/>
            <person name="Klenk H.-P."/>
            <person name="Labutti K."/>
            <person name="Lapidus A."/>
            <person name="Lindquist E."/>
            <person name="Lipzen A."/>
            <person name="Meier-Kolthoff J.P."/>
            <person name="Ohm R.A."/>
            <person name="Otillar R.P."/>
            <person name="Pangilinan J."/>
            <person name="Peng Y."/>
            <person name="Rokas A."/>
            <person name="Rosa C.A."/>
            <person name="Scheuner C."/>
            <person name="Sibirny A.A."/>
            <person name="Slot J.C."/>
            <person name="Stielow J.B."/>
            <person name="Sun H."/>
            <person name="Kurtzman C.P."/>
            <person name="Blackwell M."/>
            <person name="Grigoriev I.V."/>
            <person name="Jeffries T.W."/>
        </authorList>
    </citation>
    <scope>NUCLEOTIDE SEQUENCE [LARGE SCALE GENOMIC DNA]</scope>
    <source>
        <strain evidence="12">NRRL YB-2248</strain>
    </source>
</reference>
<dbReference type="InterPro" id="IPR000629">
    <property type="entry name" value="RNA-helicase_DEAD-box_CS"/>
</dbReference>
<dbReference type="CDD" id="cd18787">
    <property type="entry name" value="SF2_C_DEAD"/>
    <property type="match status" value="1"/>
</dbReference>
<dbReference type="EC" id="3.6.4.13" evidence="7"/>
<comment type="function">
    <text evidence="7">RNA helicase.</text>
</comment>
<gene>
    <name evidence="11" type="ORF">CANARDRAFT_28494</name>
</gene>
<evidence type="ECO:0000256" key="2">
    <source>
        <dbReference type="ARBA" id="ARBA00022801"/>
    </source>
</evidence>
<dbReference type="InterPro" id="IPR001650">
    <property type="entry name" value="Helicase_C-like"/>
</dbReference>
<evidence type="ECO:0000256" key="4">
    <source>
        <dbReference type="ARBA" id="ARBA00022840"/>
    </source>
</evidence>
<sequence length="633" mass="69995">MLVKNLLLSTARVSLRRSVVPFAVRCNSTSTATKTDTDSANQITSSSFAPSLNVDESGLHQDVRDAFIKRIGPTFTPVQQLSIGEFIDSETGIVVRAKTGTGKTFAFGLPVFHSLMTTKSADVNKSVNTVVVCPTRDLALQNQTSLEKVWLACRPRIRNKNIALVIGQTPIRNTARLFVRDDKPPVVVCTPGRFLDMIKNNRDFRKSFPYLKNIVIDEADELLNQNFKLDIEEMIDTLKSLNETDQVPKTMLFSATMSKDVFDLAQNVMGKGFKFVDTNEGETSEVNENVTQTLIQTESIFQSYVGALKFIIDRIGEKDFKPIVFLSNTISVDFFHELLSKLIRAKNLRYRTAIIHGKLSQGQRNRAQSDFRRYKDSVLVASNVISRGMDFPDVSHVIQIGVNHEISNYTHRIGRTGRAGKEGHALLFSTNTEAPFVKALLQQGNNFESTIAYEKDADFEESVREISSTLNNVDSIVESNLNAYCSIPSTVSRFNKNDIARDCGKLYVDLTGSTELPFLSATLATRNGMNTEAAREYFNIPGNPTSSGNRGGYNRGGNGGYNRGGNGGYNRGGNGGYNRGGYEGGNSSRGGYESSRGGNRYGSGSRSNKRYPSHDRSDRKSGGDDFRSSRRGF</sequence>
<feature type="compositionally biased region" description="Gly residues" evidence="8">
    <location>
        <begin position="549"/>
        <end position="588"/>
    </location>
</feature>
<dbReference type="SMART" id="SM00490">
    <property type="entry name" value="HELICc"/>
    <property type="match status" value="1"/>
</dbReference>
<dbReference type="GO" id="GO:0016787">
    <property type="term" value="F:hydrolase activity"/>
    <property type="evidence" value="ECO:0007669"/>
    <property type="project" value="UniProtKB-KW"/>
</dbReference>
<evidence type="ECO:0000256" key="8">
    <source>
        <dbReference type="SAM" id="MobiDB-lite"/>
    </source>
</evidence>
<dbReference type="PANTHER" id="PTHR24031">
    <property type="entry name" value="RNA HELICASE"/>
    <property type="match status" value="1"/>
</dbReference>
<dbReference type="Pfam" id="PF00271">
    <property type="entry name" value="Helicase_C"/>
    <property type="match status" value="1"/>
</dbReference>